<evidence type="ECO:0000313" key="2">
    <source>
        <dbReference type="EMBL" id="TDD11870.1"/>
    </source>
</evidence>
<proteinExistence type="predicted"/>
<name>A0A4R4WEI0_9ACTN</name>
<gene>
    <name evidence="2" type="ORF">E1292_03310</name>
</gene>
<keyword evidence="3" id="KW-1185">Reference proteome</keyword>
<feature type="transmembrane region" description="Helical" evidence="1">
    <location>
        <begin position="53"/>
        <end position="72"/>
    </location>
</feature>
<feature type="transmembrane region" description="Helical" evidence="1">
    <location>
        <begin position="92"/>
        <end position="111"/>
    </location>
</feature>
<comment type="caution">
    <text evidence="2">The sequence shown here is derived from an EMBL/GenBank/DDBJ whole genome shotgun (WGS) entry which is preliminary data.</text>
</comment>
<keyword evidence="1" id="KW-1133">Transmembrane helix</keyword>
<evidence type="ECO:0000313" key="3">
    <source>
        <dbReference type="Proteomes" id="UP000295258"/>
    </source>
</evidence>
<dbReference type="EMBL" id="SMKO01000005">
    <property type="protein sequence ID" value="TDD11870.1"/>
    <property type="molecule type" value="Genomic_DNA"/>
</dbReference>
<feature type="transmembrane region" description="Helical" evidence="1">
    <location>
        <begin position="12"/>
        <end position="33"/>
    </location>
</feature>
<dbReference type="AlphaFoldDB" id="A0A4R4WEI0"/>
<accession>A0A4R4WEI0</accession>
<reference evidence="2 3" key="1">
    <citation type="submission" date="2019-03" db="EMBL/GenBank/DDBJ databases">
        <title>Draft genome sequences of novel Actinobacteria.</title>
        <authorList>
            <person name="Sahin N."/>
            <person name="Ay H."/>
            <person name="Saygin H."/>
        </authorList>
    </citation>
    <scope>NUCLEOTIDE SEQUENCE [LARGE SCALE GENOMIC DNA]</scope>
    <source>
        <strain evidence="2 3">KC310</strain>
    </source>
</reference>
<dbReference type="RefSeq" id="WP_132591840.1">
    <property type="nucleotide sequence ID" value="NZ_SMKO01000005.1"/>
</dbReference>
<evidence type="ECO:0000256" key="1">
    <source>
        <dbReference type="SAM" id="Phobius"/>
    </source>
</evidence>
<feature type="transmembrane region" description="Helical" evidence="1">
    <location>
        <begin position="123"/>
        <end position="144"/>
    </location>
</feature>
<keyword evidence="1" id="KW-0472">Membrane</keyword>
<sequence length="145" mass="15077">MTWWSAVRFLHVLSAALWVGGQLTVSLVLLPVVRRSMDAQRRREVLNAVGRRFGLFTAAVLLPVQVVTGVAIAGHKGVTWASLADPGYGRILAAKLLLFCAVMAAAALHGVASAKGRPAPARAMAMASLAGSLGVILLATALPVT</sequence>
<protein>
    <recommendedName>
        <fullName evidence="4">Copper resistance protein D domain-containing protein</fullName>
    </recommendedName>
</protein>
<organism evidence="2 3">
    <name type="scientific">Nonomuraea deserti</name>
    <dbReference type="NCBI Taxonomy" id="1848322"/>
    <lineage>
        <taxon>Bacteria</taxon>
        <taxon>Bacillati</taxon>
        <taxon>Actinomycetota</taxon>
        <taxon>Actinomycetes</taxon>
        <taxon>Streptosporangiales</taxon>
        <taxon>Streptosporangiaceae</taxon>
        <taxon>Nonomuraea</taxon>
    </lineage>
</organism>
<dbReference type="Proteomes" id="UP000295258">
    <property type="component" value="Unassembled WGS sequence"/>
</dbReference>
<keyword evidence="1" id="KW-0812">Transmembrane</keyword>
<evidence type="ECO:0008006" key="4">
    <source>
        <dbReference type="Google" id="ProtNLM"/>
    </source>
</evidence>